<dbReference type="CDD" id="cd00198">
    <property type="entry name" value="vWFA"/>
    <property type="match status" value="1"/>
</dbReference>
<feature type="chain" id="PRO_5016052784" description="VWFA domain-containing protein" evidence="1">
    <location>
        <begin position="21"/>
        <end position="428"/>
    </location>
</feature>
<dbReference type="InterPro" id="IPR002035">
    <property type="entry name" value="VWF_A"/>
</dbReference>
<keyword evidence="4" id="KW-1185">Reference proteome</keyword>
<dbReference type="Proteomes" id="UP000247409">
    <property type="component" value="Unassembled WGS sequence"/>
</dbReference>
<evidence type="ECO:0000313" key="4">
    <source>
        <dbReference type="Proteomes" id="UP000247409"/>
    </source>
</evidence>
<dbReference type="Gene3D" id="3.40.50.410">
    <property type="entry name" value="von Willebrand factor, type A domain"/>
    <property type="match status" value="1"/>
</dbReference>
<organism evidence="3 4">
    <name type="scientific">Gracilariopsis chorda</name>
    <dbReference type="NCBI Taxonomy" id="448386"/>
    <lineage>
        <taxon>Eukaryota</taxon>
        <taxon>Rhodophyta</taxon>
        <taxon>Florideophyceae</taxon>
        <taxon>Rhodymeniophycidae</taxon>
        <taxon>Gracilariales</taxon>
        <taxon>Gracilariaceae</taxon>
        <taxon>Gracilariopsis</taxon>
    </lineage>
</organism>
<dbReference type="EMBL" id="NBIV01000132">
    <property type="protein sequence ID" value="PXF43248.1"/>
    <property type="molecule type" value="Genomic_DNA"/>
</dbReference>
<sequence length="428" mass="46395">MKTLISVIILVVSLTSGAQAIEYWGPQCRRKNVFPFVTCESKCFSYYPNFGSGCSQKAQFGCEYKKCSSSSYRCALNPAVEKDNPCPNGEVPVKSINLTSFVDFNLAINLRGYSTDVVLLIDTSSSTRPHLKAIKNELSSFVRQLNGSAKVGVAVYGSEESYDESGLSVLSAVTDYVDPALEALESIPETVDGTRTTITALKTLSSSVAGLNLRGNKRIIVLIGDRPGREPDCRNGYNRDMVLPSSTMISVSLGSDGLNSALPAPSACMNGSYYDPSPIAVGQARDIVNRTNGEVVEIVTAASLLWAVDTVRRRPVYWYNRPPGSNIRVSSASFPLYRGPYTPPVQRYSNGCGNKVYLRTSGLPAFISAPAEVTASVHVALPKGVCIHGPFTCEIRVVEIRRGGEYPSSWSIPFEHFEVIKIHGCQGI</sequence>
<dbReference type="OrthoDB" id="301415at2759"/>
<evidence type="ECO:0000259" key="2">
    <source>
        <dbReference type="PROSITE" id="PS50234"/>
    </source>
</evidence>
<dbReference type="InterPro" id="IPR036465">
    <property type="entry name" value="vWFA_dom_sf"/>
</dbReference>
<keyword evidence="1" id="KW-0732">Signal</keyword>
<evidence type="ECO:0000256" key="1">
    <source>
        <dbReference type="SAM" id="SignalP"/>
    </source>
</evidence>
<dbReference type="SUPFAM" id="SSF53300">
    <property type="entry name" value="vWA-like"/>
    <property type="match status" value="1"/>
</dbReference>
<name>A0A2V3IME3_9FLOR</name>
<feature type="signal peptide" evidence="1">
    <location>
        <begin position="1"/>
        <end position="20"/>
    </location>
</feature>
<feature type="domain" description="VWFA" evidence="2">
    <location>
        <begin position="116"/>
        <end position="225"/>
    </location>
</feature>
<accession>A0A2V3IME3</accession>
<reference evidence="3 4" key="1">
    <citation type="journal article" date="2018" name="Mol. Biol. Evol.">
        <title>Analysis of the draft genome of the red seaweed Gracilariopsis chorda provides insights into genome size evolution in Rhodophyta.</title>
        <authorList>
            <person name="Lee J."/>
            <person name="Yang E.C."/>
            <person name="Graf L."/>
            <person name="Yang J.H."/>
            <person name="Qiu H."/>
            <person name="Zel Zion U."/>
            <person name="Chan C.X."/>
            <person name="Stephens T.G."/>
            <person name="Weber A.P.M."/>
            <person name="Boo G.H."/>
            <person name="Boo S.M."/>
            <person name="Kim K.M."/>
            <person name="Shin Y."/>
            <person name="Jung M."/>
            <person name="Lee S.J."/>
            <person name="Yim H.S."/>
            <person name="Lee J.H."/>
            <person name="Bhattacharya D."/>
            <person name="Yoon H.S."/>
        </authorList>
    </citation>
    <scope>NUCLEOTIDE SEQUENCE [LARGE SCALE GENOMIC DNA]</scope>
    <source>
        <strain evidence="3 4">SKKU-2015</strain>
        <tissue evidence="3">Whole body</tissue>
    </source>
</reference>
<dbReference type="PROSITE" id="PS50234">
    <property type="entry name" value="VWFA"/>
    <property type="match status" value="1"/>
</dbReference>
<dbReference type="SMART" id="SM00327">
    <property type="entry name" value="VWA"/>
    <property type="match status" value="1"/>
</dbReference>
<gene>
    <name evidence="3" type="ORF">BWQ96_07021</name>
</gene>
<evidence type="ECO:0000313" key="3">
    <source>
        <dbReference type="EMBL" id="PXF43248.1"/>
    </source>
</evidence>
<proteinExistence type="predicted"/>
<dbReference type="AlphaFoldDB" id="A0A2V3IME3"/>
<protein>
    <recommendedName>
        <fullName evidence="2">VWFA domain-containing protein</fullName>
    </recommendedName>
</protein>
<dbReference type="Pfam" id="PF00092">
    <property type="entry name" value="VWA"/>
    <property type="match status" value="1"/>
</dbReference>
<comment type="caution">
    <text evidence="3">The sequence shown here is derived from an EMBL/GenBank/DDBJ whole genome shotgun (WGS) entry which is preliminary data.</text>
</comment>